<dbReference type="EMBL" id="JARBHB010000005">
    <property type="protein sequence ID" value="KAJ8882841.1"/>
    <property type="molecule type" value="Genomic_DNA"/>
</dbReference>
<reference evidence="2 3" key="1">
    <citation type="submission" date="2023-02" db="EMBL/GenBank/DDBJ databases">
        <title>LHISI_Scaffold_Assembly.</title>
        <authorList>
            <person name="Stuart O.P."/>
            <person name="Cleave R."/>
            <person name="Magrath M.J.L."/>
            <person name="Mikheyev A.S."/>
        </authorList>
    </citation>
    <scope>NUCLEOTIDE SEQUENCE [LARGE SCALE GENOMIC DNA]</scope>
    <source>
        <strain evidence="2">Daus_M_001</strain>
        <tissue evidence="2">Leg muscle</tissue>
    </source>
</reference>
<evidence type="ECO:0000313" key="2">
    <source>
        <dbReference type="EMBL" id="KAJ8882841.1"/>
    </source>
</evidence>
<dbReference type="Proteomes" id="UP001159363">
    <property type="component" value="Chromosome 4"/>
</dbReference>
<organism evidence="2 3">
    <name type="scientific">Dryococelus australis</name>
    <dbReference type="NCBI Taxonomy" id="614101"/>
    <lineage>
        <taxon>Eukaryota</taxon>
        <taxon>Metazoa</taxon>
        <taxon>Ecdysozoa</taxon>
        <taxon>Arthropoda</taxon>
        <taxon>Hexapoda</taxon>
        <taxon>Insecta</taxon>
        <taxon>Pterygota</taxon>
        <taxon>Neoptera</taxon>
        <taxon>Polyneoptera</taxon>
        <taxon>Phasmatodea</taxon>
        <taxon>Verophasmatodea</taxon>
        <taxon>Anareolatae</taxon>
        <taxon>Phasmatidae</taxon>
        <taxon>Eurycanthinae</taxon>
        <taxon>Dryococelus</taxon>
    </lineage>
</organism>
<comment type="caution">
    <text evidence="2">The sequence shown here is derived from an EMBL/GenBank/DDBJ whole genome shotgun (WGS) entry which is preliminary data.</text>
</comment>
<evidence type="ECO:0000313" key="3">
    <source>
        <dbReference type="Proteomes" id="UP001159363"/>
    </source>
</evidence>
<name>A0ABQ9HET4_9NEOP</name>
<gene>
    <name evidence="2" type="ORF">PR048_014655</name>
</gene>
<feature type="region of interest" description="Disordered" evidence="1">
    <location>
        <begin position="1"/>
        <end position="49"/>
    </location>
</feature>
<proteinExistence type="predicted"/>
<keyword evidence="3" id="KW-1185">Reference proteome</keyword>
<feature type="compositionally biased region" description="Polar residues" evidence="1">
    <location>
        <begin position="19"/>
        <end position="29"/>
    </location>
</feature>
<accession>A0ABQ9HET4</accession>
<protein>
    <submittedName>
        <fullName evidence="2">Uncharacterized protein</fullName>
    </submittedName>
</protein>
<evidence type="ECO:0000256" key="1">
    <source>
        <dbReference type="SAM" id="MobiDB-lite"/>
    </source>
</evidence>
<sequence length="915" mass="101350">MERRWNVRAGEAGVPRENPQASGIVQQDSGVRGSGSGPAGDRGSSPDLLDARRARCPLRQAAHTERKQVMLLDELNDDFASFSHADSTPPLNQRSEFYWLTVFGARPRGRRSDFMVPQSTLCKSRNSKESSVEKAATAPLVSLPGRECCYCKQLLATRAMNNKRKRWSVEGRAEWKGVGEREGRLQPFKTARGIVRRGAPWPGVGEAYRLAGRERPGLRSKAPLKNWTARPPGIRPSFINPLLLRLPHPPPRSRRGDITACFASRRKTLFQARVPLLVLRRRLHDASTPNGSSKQKRNDDETPFTDPFLVAIGFNMHTRSSSLPQSLLHCDGNGLSRLVHCFLVFGALFSHLDFTVPGAVFHRSGKGDIAVCFEYAIAATCKALIWHDVFSSTYGDMEQRRNATAREKGYARENTLTSGIVWRDSHMRKFRERTRAGIDTGGILLRLRANTLRLQGKKIMHSDVHRGKEGLGSHGLHFGAMATSLSVLRASLNYGERGKNRQEKHIAANCLGNVVFALTCCKDGSCLAADWWIKRRVASSGVRRTSFLVHMPVFRVSYHVPRYFRPGVWINRDARQQRDDGNPCRTHVVTTQRFNVAFRSTRLNQADETLVNFQGLLLGDDPGFAGGEPRSMPPTMQRSAQKACEILSLQVILQHYQPADVLISAVCVCSSVANTKKAKNETRNSSVSKSKAARHAMSARYGNLVLYWLNSKCRFHGEAFSEILRYLLSAASTPQDSNFAVRSGLPLWLPTLVDAASPNADLGHEAFPAPQDINDFAANVTSKHQMDLTTDLNTCHVCVYLPVSASSAASERIITTPAWSGHQPDYIEGKRLTVTVMGEDKARDNMTPAIVSSTSGRQGADAGYGAVPVKGVAHEIASCYESGEQLQRYGVRPSSSRNISITVFVPYHSHTTLWC</sequence>